<proteinExistence type="predicted"/>
<organism evidence="1 2">
    <name type="scientific">Candidatus Desulfatibia vada</name>
    <dbReference type="NCBI Taxonomy" id="2841696"/>
    <lineage>
        <taxon>Bacteria</taxon>
        <taxon>Pseudomonadati</taxon>
        <taxon>Thermodesulfobacteriota</taxon>
        <taxon>Desulfobacteria</taxon>
        <taxon>Desulfobacterales</taxon>
        <taxon>Desulfobacterales incertae sedis</taxon>
        <taxon>Candidatus Desulfatibia</taxon>
    </lineage>
</organism>
<dbReference type="EMBL" id="JACNIG010000273">
    <property type="protein sequence ID" value="MBC8433137.1"/>
    <property type="molecule type" value="Genomic_DNA"/>
</dbReference>
<accession>A0A8J6P5V0</accession>
<gene>
    <name evidence="1" type="primary">rdgC</name>
    <name evidence="1" type="ORF">H8D96_14610</name>
</gene>
<sequence length="207" mass="23906">MGLLSGSGSFTRYLADGALPENFMEGLSEKITRYSFRNLDEKSIDERSVGWVNVMDMFDNRFAGLEFLREPYITMSFRVDERKIPATALKQYCLEAEETIKKDEDLEYLQKGRRLDIKDGVRLRLLKRAIPVSRCYDMIWNYSTGLIIFGSTTNKICDEFVEFFLKTFDIRLQAICPYTLASRFLKKEGASSDLLDDLSPSNYSAEK</sequence>
<evidence type="ECO:0000313" key="2">
    <source>
        <dbReference type="Proteomes" id="UP000605201"/>
    </source>
</evidence>
<dbReference type="InterPro" id="IPR007476">
    <property type="entry name" value="RdgC"/>
</dbReference>
<protein>
    <submittedName>
        <fullName evidence="1">Recombination-associated protein RdgC</fullName>
    </submittedName>
</protein>
<name>A0A8J6P5V0_9BACT</name>
<dbReference type="Pfam" id="PF04381">
    <property type="entry name" value="RdgC"/>
    <property type="match status" value="1"/>
</dbReference>
<dbReference type="Proteomes" id="UP000605201">
    <property type="component" value="Unassembled WGS sequence"/>
</dbReference>
<reference evidence="1 2" key="1">
    <citation type="submission" date="2020-08" db="EMBL/GenBank/DDBJ databases">
        <title>Bridging the membrane lipid divide: bacteria of the FCB group superphylum have the potential to synthesize archaeal ether lipids.</title>
        <authorList>
            <person name="Villanueva L."/>
            <person name="Von Meijenfeldt F.A.B."/>
            <person name="Westbye A.B."/>
            <person name="Yadav S."/>
            <person name="Hopmans E.C."/>
            <person name="Dutilh B.E."/>
            <person name="Sinninghe Damste J.S."/>
        </authorList>
    </citation>
    <scope>NUCLEOTIDE SEQUENCE [LARGE SCALE GENOMIC DNA]</scope>
    <source>
        <strain evidence="1">NIOZ-UU17</strain>
    </source>
</reference>
<dbReference type="AlphaFoldDB" id="A0A8J6P5V0"/>
<dbReference type="GO" id="GO:0006310">
    <property type="term" value="P:DNA recombination"/>
    <property type="evidence" value="ECO:0007669"/>
    <property type="project" value="InterPro"/>
</dbReference>
<comment type="caution">
    <text evidence="1">The sequence shown here is derived from an EMBL/GenBank/DDBJ whole genome shotgun (WGS) entry which is preliminary data.</text>
</comment>
<evidence type="ECO:0000313" key="1">
    <source>
        <dbReference type="EMBL" id="MBC8433137.1"/>
    </source>
</evidence>